<dbReference type="EC" id="4.3.1.1" evidence="4"/>
<dbReference type="PATRIC" id="fig|431306.5.peg.1088"/>
<dbReference type="Gene3D" id="1.10.40.30">
    <property type="entry name" value="Fumarase/aspartase (C-terminal domain)"/>
    <property type="match status" value="1"/>
</dbReference>
<dbReference type="Proteomes" id="UP000657200">
    <property type="component" value="Unassembled WGS sequence"/>
</dbReference>
<evidence type="ECO:0000313" key="7">
    <source>
        <dbReference type="Proteomes" id="UP000657200"/>
    </source>
</evidence>
<evidence type="ECO:0000313" key="6">
    <source>
        <dbReference type="Proteomes" id="UP000068250"/>
    </source>
</evidence>
<dbReference type="Gene3D" id="1.20.200.10">
    <property type="entry name" value="Fumarase/aspartase (Central domain)"/>
    <property type="match status" value="1"/>
</dbReference>
<dbReference type="FunFam" id="1.10.275.10:FF:000001">
    <property type="entry name" value="Fumarate hydratase, mitochondrial"/>
    <property type="match status" value="1"/>
</dbReference>
<dbReference type="NCBIfam" id="NF008909">
    <property type="entry name" value="PRK12273.1"/>
    <property type="match status" value="1"/>
</dbReference>
<dbReference type="PANTHER" id="PTHR42696">
    <property type="entry name" value="ASPARTATE AMMONIA-LYASE"/>
    <property type="match status" value="1"/>
</dbReference>
<dbReference type="STRING" id="431306.AGA_1074"/>
<dbReference type="InterPro" id="IPR000362">
    <property type="entry name" value="Fumarate_lyase_fam"/>
</dbReference>
<dbReference type="PROSITE" id="PS00163">
    <property type="entry name" value="FUMARATE_LYASES"/>
    <property type="match status" value="1"/>
</dbReference>
<evidence type="ECO:0000259" key="3">
    <source>
        <dbReference type="Pfam" id="PF10415"/>
    </source>
</evidence>
<evidence type="ECO:0000259" key="2">
    <source>
        <dbReference type="Pfam" id="PF00206"/>
    </source>
</evidence>
<dbReference type="GO" id="GO:0006099">
    <property type="term" value="P:tricarboxylic acid cycle"/>
    <property type="evidence" value="ECO:0007669"/>
    <property type="project" value="InterPro"/>
</dbReference>
<dbReference type="RefSeq" id="WP_059023275.1">
    <property type="nucleotide sequence ID" value="NZ_LN609302.1"/>
</dbReference>
<dbReference type="InterPro" id="IPR018951">
    <property type="entry name" value="Fumarase_C_C"/>
</dbReference>
<protein>
    <submittedName>
        <fullName evidence="4">Aspartate ammonia-lyase</fullName>
        <ecNumber evidence="4">4.3.1.1</ecNumber>
    </submittedName>
</protein>
<dbReference type="GO" id="GO:0008797">
    <property type="term" value="F:aspartate ammonia-lyase activity"/>
    <property type="evidence" value="ECO:0007669"/>
    <property type="project" value="UniProtKB-EC"/>
</dbReference>
<reference evidence="5 7" key="3">
    <citation type="journal article" date="2020" name="Int. J. Syst. Evol. Microbiol.">
        <title>Novel acetic acid bacteria from cider fermentations: Acetobacter conturbans sp. nov. and Acetobacter fallax sp. nov.</title>
        <authorList>
            <person name="Sombolestani A.S."/>
            <person name="Cleenwerck I."/>
            <person name="Cnockaert M."/>
            <person name="Borremans W."/>
            <person name="Wieme A.D."/>
            <person name="De Vuyst L."/>
            <person name="Vandamme P."/>
        </authorList>
    </citation>
    <scope>NUCLEOTIDE SEQUENCE [LARGE SCALE GENOMIC DNA]</scope>
    <source>
        <strain evidence="5 7">LMG 23848</strain>
    </source>
</reference>
<reference evidence="6" key="2">
    <citation type="submission" date="2014-09" db="EMBL/GenBank/DDBJ databases">
        <authorList>
            <person name="Illeghems K.G."/>
        </authorList>
    </citation>
    <scope>NUCLEOTIDE SEQUENCE [LARGE SCALE GENOMIC DNA]</scope>
    <source>
        <strain evidence="6">LMG 23848T</strain>
    </source>
</reference>
<dbReference type="InterPro" id="IPR020557">
    <property type="entry name" value="Fumarate_lyase_CS"/>
</dbReference>
<dbReference type="Gene3D" id="1.10.275.10">
    <property type="entry name" value="Fumarase/aspartase (N-terminal domain)"/>
    <property type="match status" value="1"/>
</dbReference>
<dbReference type="InterPro" id="IPR024083">
    <property type="entry name" value="Fumarase/histidase_N"/>
</dbReference>
<dbReference type="InterPro" id="IPR022761">
    <property type="entry name" value="Fumarate_lyase_N"/>
</dbReference>
<dbReference type="SUPFAM" id="SSF48557">
    <property type="entry name" value="L-aspartase-like"/>
    <property type="match status" value="1"/>
</dbReference>
<dbReference type="AlphaFoldDB" id="A0A0U5FWL2"/>
<dbReference type="Pfam" id="PF00206">
    <property type="entry name" value="Lyase_1"/>
    <property type="match status" value="1"/>
</dbReference>
<feature type="domain" description="Fumarase C C-terminal" evidence="3">
    <location>
        <begin position="424"/>
        <end position="466"/>
    </location>
</feature>
<dbReference type="EMBL" id="WOTE01000009">
    <property type="protein sequence ID" value="NHO40369.1"/>
    <property type="molecule type" value="Genomic_DNA"/>
</dbReference>
<dbReference type="PANTHER" id="PTHR42696:SF2">
    <property type="entry name" value="ASPARTATE AMMONIA-LYASE"/>
    <property type="match status" value="1"/>
</dbReference>
<dbReference type="OrthoDB" id="9802809at2"/>
<accession>A0A0U5FWL2</accession>
<proteinExistence type="predicted"/>
<keyword evidence="1 4" id="KW-0456">Lyase</keyword>
<evidence type="ECO:0000256" key="1">
    <source>
        <dbReference type="ARBA" id="ARBA00023239"/>
    </source>
</evidence>
<dbReference type="CDD" id="cd01357">
    <property type="entry name" value="Aspartase"/>
    <property type="match status" value="1"/>
</dbReference>
<dbReference type="GO" id="GO:0006531">
    <property type="term" value="P:aspartate metabolic process"/>
    <property type="evidence" value="ECO:0007669"/>
    <property type="project" value="TreeGrafter"/>
</dbReference>
<dbReference type="GO" id="GO:0005829">
    <property type="term" value="C:cytosol"/>
    <property type="evidence" value="ECO:0007669"/>
    <property type="project" value="TreeGrafter"/>
</dbReference>
<reference evidence="4" key="1">
    <citation type="submission" date="2014-09" db="EMBL/GenBank/DDBJ databases">
        <authorList>
            <person name="Magalhaes I.L.F."/>
            <person name="Oliveira U."/>
            <person name="Santos F.R."/>
            <person name="Vidigal T.H.D.A."/>
            <person name="Brescovit A.D."/>
            <person name="Santos A.J."/>
        </authorList>
    </citation>
    <scope>NUCLEOTIDE SEQUENCE</scope>
    <source>
        <strain evidence="4">LMG 23848T</strain>
    </source>
</reference>
<dbReference type="InterPro" id="IPR051546">
    <property type="entry name" value="Aspartate_Ammonia-Lyase"/>
</dbReference>
<gene>
    <name evidence="4" type="primary">aspA</name>
    <name evidence="4" type="ORF">AGA_1074</name>
    <name evidence="5" type="ORF">GOB80_11900</name>
</gene>
<dbReference type="PRINTS" id="PR00149">
    <property type="entry name" value="FUMRATELYASE"/>
</dbReference>
<evidence type="ECO:0000313" key="5">
    <source>
        <dbReference type="EMBL" id="NHO40369.1"/>
    </source>
</evidence>
<dbReference type="InterPro" id="IPR008948">
    <property type="entry name" value="L-Aspartase-like"/>
</dbReference>
<keyword evidence="7" id="KW-1185">Reference proteome</keyword>
<name>A0A0U5FWL2_9PROT</name>
<feature type="domain" description="Fumarate lyase N-terminal" evidence="2">
    <location>
        <begin position="28"/>
        <end position="356"/>
    </location>
</feature>
<dbReference type="FunFam" id="1.20.200.10:FF:000001">
    <property type="entry name" value="Fumarate hydratase, mitochondrial"/>
    <property type="match status" value="1"/>
</dbReference>
<sequence>MQDGTHHVQSQDSFLRSEKDSLGACYLPIDANWGVHTQRAAENFPVTGIGIGSFPAFIRAFLLIKMSAAKANAELGFLSSQKAGWIENACEEILKNFSQYQNDFKVDVLQGGAGTSSNMNVNEVIANVALTRAGHKKGEYIYLHPNDDVNMSQSTNDIYPSSIKISLCFLLHDLKKRIKTLVQSLLVKSEEFKSVLKIGRTQLQDAVPMTLGQEFTAYARGMDPFLDKIDTQITELSSLNVGGTAIGTGINCDPRYGQMVCDNLTELCGFPVVQAEDLVAATSDVGSFVSCSGLLKNIALKLSKICNDIRLLSSGPRAGLSEIWLPSVQAGSSIMPGKVNPVIPEMVNQVAYMVVGYDATVSMCADGGQLQLNAFEPAICYALFNGIHDLNNAIALLDQKCIVGIKANQERCLENVQNSTGILTGFLPTLGYETCSQIAKQALAQGKTVMQVLSEAGIMTEEDIQKGIEAAFLASPCRIQA</sequence>
<dbReference type="Pfam" id="PF10415">
    <property type="entry name" value="FumaraseC_C"/>
    <property type="match status" value="1"/>
</dbReference>
<dbReference type="Proteomes" id="UP000068250">
    <property type="component" value="Chromosome I"/>
</dbReference>
<organism evidence="4 6">
    <name type="scientific">Acetobacter ghanensis</name>
    <dbReference type="NCBI Taxonomy" id="431306"/>
    <lineage>
        <taxon>Bacteria</taxon>
        <taxon>Pseudomonadati</taxon>
        <taxon>Pseudomonadota</taxon>
        <taxon>Alphaproteobacteria</taxon>
        <taxon>Acetobacterales</taxon>
        <taxon>Acetobacteraceae</taxon>
        <taxon>Acetobacter</taxon>
    </lineage>
</organism>
<dbReference type="EMBL" id="LN609302">
    <property type="protein sequence ID" value="CEF54965.1"/>
    <property type="molecule type" value="Genomic_DNA"/>
</dbReference>
<evidence type="ECO:0000313" key="4">
    <source>
        <dbReference type="EMBL" id="CEF54965.1"/>
    </source>
</evidence>